<dbReference type="SMART" id="SM00382">
    <property type="entry name" value="AAA"/>
    <property type="match status" value="1"/>
</dbReference>
<evidence type="ECO:0000259" key="4">
    <source>
        <dbReference type="PROSITE" id="PS50893"/>
    </source>
</evidence>
<evidence type="ECO:0000313" key="5">
    <source>
        <dbReference type="EMBL" id="MBC6463943.1"/>
    </source>
</evidence>
<keyword evidence="1" id="KW-0813">Transport</keyword>
<dbReference type="Gene3D" id="2.40.50.100">
    <property type="match status" value="1"/>
</dbReference>
<dbReference type="RefSeq" id="WP_187240871.1">
    <property type="nucleotide sequence ID" value="NZ_BAAAOK010000015.1"/>
</dbReference>
<name>A0ABR7LGP5_9ACTN</name>
<evidence type="ECO:0000256" key="2">
    <source>
        <dbReference type="ARBA" id="ARBA00022741"/>
    </source>
</evidence>
<dbReference type="GO" id="GO:0005524">
    <property type="term" value="F:ATP binding"/>
    <property type="evidence" value="ECO:0007669"/>
    <property type="project" value="UniProtKB-KW"/>
</dbReference>
<dbReference type="PROSITE" id="PS50893">
    <property type="entry name" value="ABC_TRANSPORTER_2"/>
    <property type="match status" value="1"/>
</dbReference>
<dbReference type="InterPro" id="IPR027417">
    <property type="entry name" value="P-loop_NTPase"/>
</dbReference>
<dbReference type="EMBL" id="JABVEC010000001">
    <property type="protein sequence ID" value="MBC6463943.1"/>
    <property type="molecule type" value="Genomic_DNA"/>
</dbReference>
<dbReference type="SUPFAM" id="SSF50331">
    <property type="entry name" value="MOP-like"/>
    <property type="match status" value="1"/>
</dbReference>
<keyword evidence="6" id="KW-1185">Reference proteome</keyword>
<keyword evidence="2" id="KW-0547">Nucleotide-binding</keyword>
<organism evidence="5 6">
    <name type="scientific">Actinomadura alba</name>
    <dbReference type="NCBI Taxonomy" id="406431"/>
    <lineage>
        <taxon>Bacteria</taxon>
        <taxon>Bacillati</taxon>
        <taxon>Actinomycetota</taxon>
        <taxon>Actinomycetes</taxon>
        <taxon>Streptosporangiales</taxon>
        <taxon>Thermomonosporaceae</taxon>
        <taxon>Actinomadura</taxon>
    </lineage>
</organism>
<evidence type="ECO:0000256" key="3">
    <source>
        <dbReference type="ARBA" id="ARBA00022840"/>
    </source>
</evidence>
<dbReference type="InterPro" id="IPR003593">
    <property type="entry name" value="AAA+_ATPase"/>
</dbReference>
<dbReference type="InterPro" id="IPR008995">
    <property type="entry name" value="Mo/tungstate-bd_C_term_dom"/>
</dbReference>
<dbReference type="InterPro" id="IPR017871">
    <property type="entry name" value="ABC_transporter-like_CS"/>
</dbReference>
<keyword evidence="3 5" id="KW-0067">ATP-binding</keyword>
<dbReference type="Pfam" id="PF00005">
    <property type="entry name" value="ABC_tran"/>
    <property type="match status" value="1"/>
</dbReference>
<evidence type="ECO:0000256" key="1">
    <source>
        <dbReference type="ARBA" id="ARBA00022448"/>
    </source>
</evidence>
<evidence type="ECO:0000313" key="6">
    <source>
        <dbReference type="Proteomes" id="UP000805614"/>
    </source>
</evidence>
<gene>
    <name evidence="5" type="ORF">HKK74_00295</name>
</gene>
<dbReference type="InterPro" id="IPR003439">
    <property type="entry name" value="ABC_transporter-like_ATP-bd"/>
</dbReference>
<sequence>MTEVVLNAVSKVYPGGHLAVDDLRLHVRDGELFVLLGPSGCGKSTVLRMIAGLEEISSGDLMLNGTLANDLDPRERNVAMVFQNGALYPHLSVRGNLAFPLEIAQDDATATREKVVELAKALGLDPMLERRPSTLSGGQRQRVAMGRAIIREPSVFLMDEPLSNLDATLRTELRMEIAALVRSLGVTTLYVTHDQVEALTLADRIAIMRQGVLQDVGTPQQLYDDPATVFVAAFLSSPYINLLQANAWAVQDDGVILDFGGQRLVVPWSDPRSSAFMACHGSPVVVGIRPDALTLVPEPGAGPTLSGRLRALEFHGHEWMAYAEAGIPAVDPEEVTAPQQATAKVPTPTSGGRLKSSFGRLFGTPESVVAEDAAKSSAGRSGHHRRSDLVFRIGSSRGLTTGSVVHLTVDLDRVLVFDANGARIDRVRR</sequence>
<dbReference type="InterPro" id="IPR047641">
    <property type="entry name" value="ABC_transpr_MalK/UgpC-like"/>
</dbReference>
<dbReference type="Proteomes" id="UP000805614">
    <property type="component" value="Unassembled WGS sequence"/>
</dbReference>
<dbReference type="PROSITE" id="PS00211">
    <property type="entry name" value="ABC_TRANSPORTER_1"/>
    <property type="match status" value="1"/>
</dbReference>
<comment type="caution">
    <text evidence="5">The sequence shown here is derived from an EMBL/GenBank/DDBJ whole genome shotgun (WGS) entry which is preliminary data.</text>
</comment>
<proteinExistence type="predicted"/>
<dbReference type="PANTHER" id="PTHR43875">
    <property type="entry name" value="MALTODEXTRIN IMPORT ATP-BINDING PROTEIN MSMX"/>
    <property type="match status" value="1"/>
</dbReference>
<accession>A0ABR7LGP5</accession>
<feature type="domain" description="ABC transporter" evidence="4">
    <location>
        <begin position="4"/>
        <end position="235"/>
    </location>
</feature>
<protein>
    <submittedName>
        <fullName evidence="5">ATP-binding cassette domain-containing protein</fullName>
    </submittedName>
</protein>
<dbReference type="Gene3D" id="3.40.50.300">
    <property type="entry name" value="P-loop containing nucleotide triphosphate hydrolases"/>
    <property type="match status" value="1"/>
</dbReference>
<dbReference type="SUPFAM" id="SSF52540">
    <property type="entry name" value="P-loop containing nucleoside triphosphate hydrolases"/>
    <property type="match status" value="1"/>
</dbReference>
<dbReference type="PANTHER" id="PTHR43875:SF1">
    <property type="entry name" value="OSMOPROTECTIVE COMPOUNDS UPTAKE ATP-BINDING PROTEIN GGTA"/>
    <property type="match status" value="1"/>
</dbReference>
<reference evidence="5 6" key="1">
    <citation type="submission" date="2020-06" db="EMBL/GenBank/DDBJ databases">
        <title>Actinomadura xiongansis sp. nov., isolated from soil of Baiyangdian.</title>
        <authorList>
            <person name="Zhang X."/>
        </authorList>
    </citation>
    <scope>NUCLEOTIDE SEQUENCE [LARGE SCALE GENOMIC DNA]</scope>
    <source>
        <strain evidence="5 6">HBUM206468</strain>
    </source>
</reference>